<proteinExistence type="predicted"/>
<name>A0A165K4F9_EXIGL</name>
<dbReference type="InterPro" id="IPR001087">
    <property type="entry name" value="GDSL"/>
</dbReference>
<dbReference type="Pfam" id="PF00657">
    <property type="entry name" value="Lipase_GDSL"/>
    <property type="match status" value="1"/>
</dbReference>
<dbReference type="AlphaFoldDB" id="A0A165K4F9"/>
<reference evidence="2 3" key="1">
    <citation type="journal article" date="2016" name="Mol. Biol. Evol.">
        <title>Comparative Genomics of Early-Diverging Mushroom-Forming Fungi Provides Insights into the Origins of Lignocellulose Decay Capabilities.</title>
        <authorList>
            <person name="Nagy L.G."/>
            <person name="Riley R."/>
            <person name="Tritt A."/>
            <person name="Adam C."/>
            <person name="Daum C."/>
            <person name="Floudas D."/>
            <person name="Sun H."/>
            <person name="Yadav J.S."/>
            <person name="Pangilinan J."/>
            <person name="Larsson K.H."/>
            <person name="Matsuura K."/>
            <person name="Barry K."/>
            <person name="Labutti K."/>
            <person name="Kuo R."/>
            <person name="Ohm R.A."/>
            <person name="Bhattacharya S.S."/>
            <person name="Shirouzu T."/>
            <person name="Yoshinaga Y."/>
            <person name="Martin F.M."/>
            <person name="Grigoriev I.V."/>
            <person name="Hibbett D.S."/>
        </authorList>
    </citation>
    <scope>NUCLEOTIDE SEQUENCE [LARGE SCALE GENOMIC DNA]</scope>
    <source>
        <strain evidence="2 3">HHB12029</strain>
    </source>
</reference>
<evidence type="ECO:0000256" key="1">
    <source>
        <dbReference type="SAM" id="MobiDB-lite"/>
    </source>
</evidence>
<dbReference type="SUPFAM" id="SSF52266">
    <property type="entry name" value="SGNH hydrolase"/>
    <property type="match status" value="1"/>
</dbReference>
<keyword evidence="3" id="KW-1185">Reference proteome</keyword>
<sequence>MVAIHALNSYEKGSTLCCDAVRNDGIHLAIDTHCGPVEGPPADVNSGLLALETYTTIVSFGDSYTAGGNADGGPLKPPVLTGDSPKAGGRTTNGPVWNEDIANDTGALYMDYAIGGAVTDATLWPSKANASDFVHQVELFLSQNHVLDPSTTLYTVFFGINDISASKTDGPANAPRAAQVVLDQIALLASPPTNAVSFLVADDYGRGSVVAAGETYKNAVFAGLNDMQTERGADAFKYAFVDFKYIWSGVLGADPGFAAFGYNSPGACAVNSSSVQGACDDPDHTFYWIPGHPSKQTHRIMGDYTELVLEQC</sequence>
<dbReference type="InterPro" id="IPR036514">
    <property type="entry name" value="SGNH_hydro_sf"/>
</dbReference>
<dbReference type="OrthoDB" id="1600564at2759"/>
<dbReference type="EMBL" id="KV425952">
    <property type="protein sequence ID" value="KZV95771.1"/>
    <property type="molecule type" value="Genomic_DNA"/>
</dbReference>
<dbReference type="InParanoid" id="A0A165K4F9"/>
<accession>A0A165K4F9</accession>
<evidence type="ECO:0000313" key="2">
    <source>
        <dbReference type="EMBL" id="KZV95771.1"/>
    </source>
</evidence>
<evidence type="ECO:0000313" key="3">
    <source>
        <dbReference type="Proteomes" id="UP000077266"/>
    </source>
</evidence>
<dbReference type="Gene3D" id="3.40.50.1110">
    <property type="entry name" value="SGNH hydrolase"/>
    <property type="match status" value="1"/>
</dbReference>
<dbReference type="GO" id="GO:0016788">
    <property type="term" value="F:hydrolase activity, acting on ester bonds"/>
    <property type="evidence" value="ECO:0007669"/>
    <property type="project" value="InterPro"/>
</dbReference>
<gene>
    <name evidence="2" type="ORF">EXIGLDRAFT_714931</name>
</gene>
<dbReference type="Proteomes" id="UP000077266">
    <property type="component" value="Unassembled WGS sequence"/>
</dbReference>
<organism evidence="2 3">
    <name type="scientific">Exidia glandulosa HHB12029</name>
    <dbReference type="NCBI Taxonomy" id="1314781"/>
    <lineage>
        <taxon>Eukaryota</taxon>
        <taxon>Fungi</taxon>
        <taxon>Dikarya</taxon>
        <taxon>Basidiomycota</taxon>
        <taxon>Agaricomycotina</taxon>
        <taxon>Agaricomycetes</taxon>
        <taxon>Auriculariales</taxon>
        <taxon>Exidiaceae</taxon>
        <taxon>Exidia</taxon>
    </lineage>
</organism>
<protein>
    <submittedName>
        <fullName evidence="2">Uncharacterized protein</fullName>
    </submittedName>
</protein>
<feature type="region of interest" description="Disordered" evidence="1">
    <location>
        <begin position="69"/>
        <end position="96"/>
    </location>
</feature>